<proteinExistence type="predicted"/>
<evidence type="ECO:0000313" key="4">
    <source>
        <dbReference type="EMBL" id="KAF5392755.1"/>
    </source>
</evidence>
<dbReference type="AlphaFoldDB" id="A0A8H5I0D2"/>
<name>A0A8H5I0D2_9AGAR</name>
<evidence type="ECO:0000313" key="5">
    <source>
        <dbReference type="Proteomes" id="UP000518752"/>
    </source>
</evidence>
<reference evidence="4 5" key="1">
    <citation type="journal article" date="2020" name="ISME J.">
        <title>Uncovering the hidden diversity of litter-decomposition mechanisms in mushroom-forming fungi.</title>
        <authorList>
            <person name="Floudas D."/>
            <person name="Bentzer J."/>
            <person name="Ahren D."/>
            <person name="Johansson T."/>
            <person name="Persson P."/>
            <person name="Tunlid A."/>
        </authorList>
    </citation>
    <scope>NUCLEOTIDE SEQUENCE [LARGE SCALE GENOMIC DNA]</scope>
    <source>
        <strain evidence="4 5">CBS 406.79</strain>
    </source>
</reference>
<sequence length="386" mass="44437">MSTTATLNITEGTESNLSRLSLSATPEPTTRPPLPRWQAPPTTKNEVEWADILTVDLSLYDTDKTKLIQTVETALQRDGFFYVVGHGISAEDLNRQFAIGQVAFDEVPREEKEEYRAQIKEKGTFMGYKLQNYWEIKDGVRDRIEHYNFYNNSIEPETRHPTALRPFVPEVKDFLRTLRKTVLRRVLNLIDGVLGLEEGYLWELHEDAKGEMGDDLFRYMIYDPLTGDESKKTNGVMLNGHTDFNSISTLISQPITALQVLMPDNVWRYVKHQDGALVINIGDQLSFMSGGILKGTMHRVVSPPEDQRHIRRLGVFHFAHFRHHIPLNLLPSRKVQDEGHIIFEKEIPTTDQWEATRIKSYGTSEFIKGEEYDIEVIAGLEVRHYH</sequence>
<dbReference type="Pfam" id="PF14226">
    <property type="entry name" value="DIOX_N"/>
    <property type="match status" value="1"/>
</dbReference>
<keyword evidence="5" id="KW-1185">Reference proteome</keyword>
<dbReference type="InterPro" id="IPR050231">
    <property type="entry name" value="Iron_ascorbate_oxido_reductase"/>
</dbReference>
<dbReference type="Proteomes" id="UP000518752">
    <property type="component" value="Unassembled WGS sequence"/>
</dbReference>
<evidence type="ECO:0000259" key="2">
    <source>
        <dbReference type="Pfam" id="PF03171"/>
    </source>
</evidence>
<accession>A0A8H5I0D2</accession>
<dbReference type="OrthoDB" id="406156at2759"/>
<feature type="domain" description="Non-haem dioxygenase N-terminal" evidence="3">
    <location>
        <begin position="54"/>
        <end position="154"/>
    </location>
</feature>
<dbReference type="PRINTS" id="PR00682">
    <property type="entry name" value="IPNSYNTHASE"/>
</dbReference>
<dbReference type="SUPFAM" id="SSF51197">
    <property type="entry name" value="Clavaminate synthase-like"/>
    <property type="match status" value="1"/>
</dbReference>
<feature type="region of interest" description="Disordered" evidence="1">
    <location>
        <begin position="15"/>
        <end position="41"/>
    </location>
</feature>
<dbReference type="InterPro" id="IPR026992">
    <property type="entry name" value="DIOX_N"/>
</dbReference>
<organism evidence="4 5">
    <name type="scientific">Collybiopsis confluens</name>
    <dbReference type="NCBI Taxonomy" id="2823264"/>
    <lineage>
        <taxon>Eukaryota</taxon>
        <taxon>Fungi</taxon>
        <taxon>Dikarya</taxon>
        <taxon>Basidiomycota</taxon>
        <taxon>Agaricomycotina</taxon>
        <taxon>Agaricomycetes</taxon>
        <taxon>Agaricomycetidae</taxon>
        <taxon>Agaricales</taxon>
        <taxon>Marasmiineae</taxon>
        <taxon>Omphalotaceae</taxon>
        <taxon>Collybiopsis</taxon>
    </lineage>
</organism>
<dbReference type="Pfam" id="PF03171">
    <property type="entry name" value="2OG-FeII_Oxy"/>
    <property type="match status" value="1"/>
</dbReference>
<feature type="compositionally biased region" description="Polar residues" evidence="1">
    <location>
        <begin position="15"/>
        <end position="24"/>
    </location>
</feature>
<comment type="caution">
    <text evidence="4">The sequence shown here is derived from an EMBL/GenBank/DDBJ whole genome shotgun (WGS) entry which is preliminary data.</text>
</comment>
<evidence type="ECO:0000259" key="3">
    <source>
        <dbReference type="Pfam" id="PF14226"/>
    </source>
</evidence>
<feature type="domain" description="Isopenicillin N synthase-like Fe(2+) 2OG dioxygenase" evidence="2">
    <location>
        <begin position="222"/>
        <end position="308"/>
    </location>
</feature>
<evidence type="ECO:0008006" key="6">
    <source>
        <dbReference type="Google" id="ProtNLM"/>
    </source>
</evidence>
<evidence type="ECO:0000256" key="1">
    <source>
        <dbReference type="SAM" id="MobiDB-lite"/>
    </source>
</evidence>
<dbReference type="InterPro" id="IPR027443">
    <property type="entry name" value="IPNS-like_sf"/>
</dbReference>
<protein>
    <recommendedName>
        <fullName evidence="6">Clavaminate synthase-like protein</fullName>
    </recommendedName>
</protein>
<dbReference type="InterPro" id="IPR044861">
    <property type="entry name" value="IPNS-like_FE2OG_OXY"/>
</dbReference>
<dbReference type="PANTHER" id="PTHR47990">
    <property type="entry name" value="2-OXOGLUTARATE (2OG) AND FE(II)-DEPENDENT OXYGENASE SUPERFAMILY PROTEIN-RELATED"/>
    <property type="match status" value="1"/>
</dbReference>
<dbReference type="Gene3D" id="2.60.120.330">
    <property type="entry name" value="B-lactam Antibiotic, Isopenicillin N Synthase, Chain"/>
    <property type="match status" value="1"/>
</dbReference>
<gene>
    <name evidence="4" type="ORF">D9757_000799</name>
</gene>
<dbReference type="EMBL" id="JAACJN010000004">
    <property type="protein sequence ID" value="KAF5392755.1"/>
    <property type="molecule type" value="Genomic_DNA"/>
</dbReference>